<name>A0A192Y5S4_9CAUD</name>
<organism evidence="1 2">
    <name type="scientific">Pseudomonas phage KTN4</name>
    <dbReference type="NCBI Taxonomy" id="1862701"/>
    <lineage>
        <taxon>Viruses</taxon>
        <taxon>Duplodnaviria</taxon>
        <taxon>Heunggongvirae</taxon>
        <taxon>Uroviricota</taxon>
        <taxon>Caudoviricetes</taxon>
        <taxon>Chimalliviridae</taxon>
        <taxon>Phikzvirus</taxon>
        <taxon>Phikzvirus phiKZ</taxon>
    </lineage>
</organism>
<dbReference type="EMBL" id="KU521356">
    <property type="protein sequence ID" value="ANM45077.1"/>
    <property type="molecule type" value="Genomic_DNA"/>
</dbReference>
<reference evidence="1 2" key="1">
    <citation type="journal article" date="2016" name="Sci. Rep.">
        <title>A proposed integrated approach for the preclinical evaluation of phage therapy in Pseudomonas infections.</title>
        <authorList>
            <person name="Danis-Wlodarczyk K."/>
            <person name="Vandenheuvel D."/>
            <person name="Jang H.B."/>
            <person name="Briers Y."/>
            <person name="Olszak T."/>
            <person name="Arabski M."/>
            <person name="Wasik S."/>
            <person name="Drabik M."/>
            <person name="Higgins G."/>
            <person name="Tyrrell J."/>
            <person name="Harvey B.J."/>
            <person name="Noben J.P."/>
            <person name="Lavigne R."/>
            <person name="Drulis-Kawa Z."/>
        </authorList>
    </citation>
    <scope>NUCLEOTIDE SEQUENCE [LARGE SCALE GENOMIC DNA]</scope>
</reference>
<evidence type="ECO:0000313" key="2">
    <source>
        <dbReference type="Proteomes" id="UP000224336"/>
    </source>
</evidence>
<sequence length="139" mass="16001">MYLDEKYWAYSVKAMDNKHPVLMNVHGLHWYSPSLVNWSLTAVKRDGTLSSKEVFDITSKYVSHLIDNEVKIVNDQLVYLIKNNLISGITELDDGFFVFANIDGESWSMHVVIECLMEHEEDWEKLAAVKCNELAISAF</sequence>
<proteinExistence type="predicted"/>
<protein>
    <submittedName>
        <fullName evidence="1">Uncharacterized protein</fullName>
    </submittedName>
</protein>
<evidence type="ECO:0000313" key="1">
    <source>
        <dbReference type="EMBL" id="ANM45077.1"/>
    </source>
</evidence>
<accession>A0A192Y5S4</accession>
<gene>
    <name evidence="1" type="ORF">KTN4_319</name>
</gene>
<dbReference type="Proteomes" id="UP000224336">
    <property type="component" value="Segment"/>
</dbReference>